<feature type="transmembrane region" description="Helical" evidence="10">
    <location>
        <begin position="749"/>
        <end position="768"/>
    </location>
</feature>
<keyword evidence="6" id="KW-0547">Nucleotide-binding</keyword>
<dbReference type="InterPro" id="IPR044746">
    <property type="entry name" value="ABCC_6TM_D1"/>
</dbReference>
<evidence type="ECO:0000256" key="1">
    <source>
        <dbReference type="ARBA" id="ARBA00004141"/>
    </source>
</evidence>
<dbReference type="GO" id="GO:0140359">
    <property type="term" value="F:ABC-type transporter activity"/>
    <property type="evidence" value="ECO:0007669"/>
    <property type="project" value="InterPro"/>
</dbReference>
<organism evidence="13 14">
    <name type="scientific">Adineta ricciae</name>
    <name type="common">Rotifer</name>
    <dbReference type="NCBI Taxonomy" id="249248"/>
    <lineage>
        <taxon>Eukaryota</taxon>
        <taxon>Metazoa</taxon>
        <taxon>Spiralia</taxon>
        <taxon>Gnathifera</taxon>
        <taxon>Rotifera</taxon>
        <taxon>Eurotatoria</taxon>
        <taxon>Bdelloidea</taxon>
        <taxon>Adinetida</taxon>
        <taxon>Adinetidae</taxon>
        <taxon>Adineta</taxon>
    </lineage>
</organism>
<dbReference type="Gene3D" id="3.40.50.300">
    <property type="entry name" value="P-loop containing nucleotide triphosphate hydrolases"/>
    <property type="match status" value="2"/>
</dbReference>
<comment type="caution">
    <text evidence="13">The sequence shown here is derived from an EMBL/GenBank/DDBJ whole genome shotgun (WGS) entry which is preliminary data.</text>
</comment>
<keyword evidence="9 10" id="KW-0472">Membrane</keyword>
<feature type="transmembrane region" description="Helical" evidence="10">
    <location>
        <begin position="1179"/>
        <end position="1200"/>
    </location>
</feature>
<accession>A0A815FG06</accession>
<feature type="transmembrane region" description="Helical" evidence="10">
    <location>
        <begin position="1065"/>
        <end position="1086"/>
    </location>
</feature>
<evidence type="ECO:0000256" key="2">
    <source>
        <dbReference type="ARBA" id="ARBA00009726"/>
    </source>
</evidence>
<dbReference type="CDD" id="cd18580">
    <property type="entry name" value="ABC_6TM_ABCC_D2"/>
    <property type="match status" value="1"/>
</dbReference>
<dbReference type="PANTHER" id="PTHR24223">
    <property type="entry name" value="ATP-BINDING CASSETTE SUB-FAMILY C"/>
    <property type="match status" value="1"/>
</dbReference>
<dbReference type="InterPro" id="IPR017871">
    <property type="entry name" value="ABC_transporter-like_CS"/>
</dbReference>
<dbReference type="Gene3D" id="3.80.10.10">
    <property type="entry name" value="Ribonuclease Inhibitor"/>
    <property type="match status" value="3"/>
</dbReference>
<comment type="similarity">
    <text evidence="2">Belongs to the ABC transporter superfamily. ABCC family. Conjugate transporter (TC 3.A.1.208) subfamily.</text>
</comment>
<dbReference type="PANTHER" id="PTHR24223:SF456">
    <property type="entry name" value="MULTIDRUG RESISTANCE-ASSOCIATED PROTEIN LETHAL(2)03659"/>
    <property type="match status" value="1"/>
</dbReference>
<proteinExistence type="inferred from homology"/>
<evidence type="ECO:0000313" key="13">
    <source>
        <dbReference type="EMBL" id="CAF1318543.1"/>
    </source>
</evidence>
<evidence type="ECO:0000256" key="8">
    <source>
        <dbReference type="ARBA" id="ARBA00022989"/>
    </source>
</evidence>
<keyword evidence="8 10" id="KW-1133">Transmembrane helix</keyword>
<dbReference type="GO" id="GO:0016887">
    <property type="term" value="F:ATP hydrolysis activity"/>
    <property type="evidence" value="ECO:0007669"/>
    <property type="project" value="InterPro"/>
</dbReference>
<keyword evidence="14" id="KW-1185">Reference proteome</keyword>
<dbReference type="InterPro" id="IPR044726">
    <property type="entry name" value="ABCC_6TM_D2"/>
</dbReference>
<keyword evidence="4 10" id="KW-0812">Transmembrane</keyword>
<evidence type="ECO:0000256" key="6">
    <source>
        <dbReference type="ARBA" id="ARBA00022741"/>
    </source>
</evidence>
<comment type="subcellular location">
    <subcellularLocation>
        <location evidence="1">Membrane</location>
        <topology evidence="1">Multi-pass membrane protein</topology>
    </subcellularLocation>
</comment>
<evidence type="ECO:0000313" key="14">
    <source>
        <dbReference type="Proteomes" id="UP000663828"/>
    </source>
</evidence>
<evidence type="ECO:0000256" key="4">
    <source>
        <dbReference type="ARBA" id="ARBA00022692"/>
    </source>
</evidence>
<feature type="transmembrane region" description="Helical" evidence="10">
    <location>
        <begin position="1297"/>
        <end position="1315"/>
    </location>
</feature>
<dbReference type="SMART" id="SM00368">
    <property type="entry name" value="LRR_RI"/>
    <property type="match status" value="11"/>
</dbReference>
<dbReference type="InterPro" id="IPR001611">
    <property type="entry name" value="Leu-rich_rpt"/>
</dbReference>
<evidence type="ECO:0000259" key="11">
    <source>
        <dbReference type="PROSITE" id="PS50893"/>
    </source>
</evidence>
<dbReference type="Gene3D" id="1.20.1560.10">
    <property type="entry name" value="ABC transporter type 1, transmembrane domain"/>
    <property type="match status" value="2"/>
</dbReference>
<evidence type="ECO:0000256" key="9">
    <source>
        <dbReference type="ARBA" id="ARBA00023136"/>
    </source>
</evidence>
<dbReference type="FunFam" id="3.40.50.300:FF:000163">
    <property type="entry name" value="Multidrug resistance-associated protein member 4"/>
    <property type="match status" value="1"/>
</dbReference>
<evidence type="ECO:0000256" key="7">
    <source>
        <dbReference type="ARBA" id="ARBA00022840"/>
    </source>
</evidence>
<feature type="domain" description="ABC transmembrane type-1" evidence="12">
    <location>
        <begin position="1067"/>
        <end position="1348"/>
    </location>
</feature>
<keyword evidence="7" id="KW-0067">ATP-binding</keyword>
<dbReference type="SUPFAM" id="SSF52047">
    <property type="entry name" value="RNI-like"/>
    <property type="match status" value="2"/>
</dbReference>
<dbReference type="Pfam" id="PF00664">
    <property type="entry name" value="ABC_membrane"/>
    <property type="match status" value="2"/>
</dbReference>
<dbReference type="CDD" id="cd03244">
    <property type="entry name" value="ABCC_MRP_domain2"/>
    <property type="match status" value="1"/>
</dbReference>
<feature type="transmembrane region" description="Helical" evidence="10">
    <location>
        <begin position="1321"/>
        <end position="1340"/>
    </location>
</feature>
<evidence type="ECO:0000256" key="10">
    <source>
        <dbReference type="SAM" id="Phobius"/>
    </source>
</evidence>
<dbReference type="Proteomes" id="UP000663828">
    <property type="component" value="Unassembled WGS sequence"/>
</dbReference>
<dbReference type="CDD" id="cd18579">
    <property type="entry name" value="ABC_6TM_ABCC_D1"/>
    <property type="match status" value="1"/>
</dbReference>
<reference evidence="13" key="1">
    <citation type="submission" date="2021-02" db="EMBL/GenBank/DDBJ databases">
        <authorList>
            <person name="Nowell W R."/>
        </authorList>
    </citation>
    <scope>NUCLEOTIDE SEQUENCE</scope>
</reference>
<evidence type="ECO:0000256" key="3">
    <source>
        <dbReference type="ARBA" id="ARBA00022448"/>
    </source>
</evidence>
<dbReference type="FunFam" id="1.20.1560.10:FF:000010">
    <property type="entry name" value="Multidrug resistance-associated ABC transporter"/>
    <property type="match status" value="1"/>
</dbReference>
<dbReference type="Pfam" id="PF00005">
    <property type="entry name" value="ABC_tran"/>
    <property type="match status" value="2"/>
</dbReference>
<dbReference type="PROSITE" id="PS50893">
    <property type="entry name" value="ABC_TRANSPORTER_2"/>
    <property type="match status" value="2"/>
</dbReference>
<keyword evidence="5" id="KW-0677">Repeat</keyword>
<dbReference type="GO" id="GO:0005524">
    <property type="term" value="F:ATP binding"/>
    <property type="evidence" value="ECO:0007669"/>
    <property type="project" value="UniProtKB-KW"/>
</dbReference>
<dbReference type="SUPFAM" id="SSF90123">
    <property type="entry name" value="ABC transporter transmembrane region"/>
    <property type="match status" value="2"/>
</dbReference>
<dbReference type="GO" id="GO:0016020">
    <property type="term" value="C:membrane"/>
    <property type="evidence" value="ECO:0007669"/>
    <property type="project" value="UniProtKB-SubCell"/>
</dbReference>
<dbReference type="InterPro" id="IPR003593">
    <property type="entry name" value="AAA+_ATPase"/>
</dbReference>
<dbReference type="Pfam" id="PF13516">
    <property type="entry name" value="LRR_6"/>
    <property type="match status" value="8"/>
</dbReference>
<feature type="domain" description="ABC transporter" evidence="11">
    <location>
        <begin position="1389"/>
        <end position="1619"/>
    </location>
</feature>
<feature type="transmembrane region" description="Helical" evidence="10">
    <location>
        <begin position="490"/>
        <end position="510"/>
    </location>
</feature>
<feature type="transmembrane region" description="Helical" evidence="10">
    <location>
        <begin position="717"/>
        <end position="737"/>
    </location>
</feature>
<dbReference type="CDD" id="cd03250">
    <property type="entry name" value="ABCC_MRP_domain1"/>
    <property type="match status" value="1"/>
</dbReference>
<dbReference type="InterPro" id="IPR027417">
    <property type="entry name" value="P-loop_NTPase"/>
</dbReference>
<feature type="domain" description="ABC transmembrane type-1" evidence="12">
    <location>
        <begin position="492"/>
        <end position="767"/>
    </location>
</feature>
<name>A0A815FG06_ADIRI</name>
<feature type="transmembrane region" description="Helical" evidence="10">
    <location>
        <begin position="1106"/>
        <end position="1134"/>
    </location>
</feature>
<evidence type="ECO:0000259" key="12">
    <source>
        <dbReference type="PROSITE" id="PS50929"/>
    </source>
</evidence>
<gene>
    <name evidence="13" type="ORF">XAT740_LOCUS29781</name>
</gene>
<feature type="transmembrane region" description="Helical" evidence="10">
    <location>
        <begin position="522"/>
        <end position="546"/>
    </location>
</feature>
<dbReference type="FunFam" id="3.40.50.300:FF:000973">
    <property type="entry name" value="Multidrug resistance-associated protein 4"/>
    <property type="match status" value="1"/>
</dbReference>
<dbReference type="SMART" id="SM00382">
    <property type="entry name" value="AAA"/>
    <property type="match status" value="2"/>
</dbReference>
<keyword evidence="3" id="KW-0813">Transport</keyword>
<dbReference type="InterPro" id="IPR003439">
    <property type="entry name" value="ABC_transporter-like_ATP-bd"/>
</dbReference>
<evidence type="ECO:0000256" key="5">
    <source>
        <dbReference type="ARBA" id="ARBA00022737"/>
    </source>
</evidence>
<feature type="non-terminal residue" evidence="13">
    <location>
        <position position="1"/>
    </location>
</feature>
<dbReference type="InterPro" id="IPR050173">
    <property type="entry name" value="ABC_transporter_C-like"/>
</dbReference>
<dbReference type="PROSITE" id="PS50929">
    <property type="entry name" value="ABC_TM1F"/>
    <property type="match status" value="2"/>
</dbReference>
<dbReference type="PROSITE" id="PS00211">
    <property type="entry name" value="ABC_TRANSPORTER_1"/>
    <property type="match status" value="2"/>
</dbReference>
<dbReference type="InterPro" id="IPR036640">
    <property type="entry name" value="ABC1_TM_sf"/>
</dbReference>
<dbReference type="InterPro" id="IPR011527">
    <property type="entry name" value="ABC1_TM_dom"/>
</dbReference>
<dbReference type="FunFam" id="1.20.1560.10:FF:000006">
    <property type="entry name" value="ATP-binding cassette, sub-family C (CFTR/MRP), member 9"/>
    <property type="match status" value="1"/>
</dbReference>
<dbReference type="SUPFAM" id="SSF52540">
    <property type="entry name" value="P-loop containing nucleoside triphosphate hydrolases"/>
    <property type="match status" value="2"/>
</dbReference>
<dbReference type="EMBL" id="CAJNOR010002615">
    <property type="protein sequence ID" value="CAF1318543.1"/>
    <property type="molecule type" value="Genomic_DNA"/>
</dbReference>
<feature type="domain" description="ABC transporter" evidence="11">
    <location>
        <begin position="804"/>
        <end position="1028"/>
    </location>
</feature>
<feature type="transmembrane region" description="Helical" evidence="10">
    <location>
        <begin position="633"/>
        <end position="649"/>
    </location>
</feature>
<sequence length="1619" mass="182736">LVYRIFDHESDFTLLCSMNDVCQRLNQILHTYPRYLTLTILDLTGNQIGVQGAQYLANALQTNTTITKMILCNNEIQSKELEHISKALRANKTLLTLNLGKNKITNCGIQHIADALQKNTVEFKHVSENLIVCLLCLTQTLITLNLHSNQIGNIGVQYLSNTLRMNITLSALNLSCNRISNRGSRYLEDALRENKTLIMLNLSSNHIGAQGVFYLMNGVRRNTTLETLNLWNNTIQDKGAQYTGDTLQTNMTLTTLNVGRSWFGFGAAQYIGNALKINIVALTTLDISGNYITDEGVQYISDGLSTNQTLATLDLGRTGIDTQGMQHLSKALQANMTLTELILNENHIGPEGARHLGQALRTNKTLKILDLYTNQIENQGTQYLADALQTNTTLTALILFANPIGAQDKERQSSRLDWAESSCTRWIQLPFFAWITPILSLSNKHTLVENDLNDLSINDKCSVLLNRMNPYRFQWKGTWHALTRTFGKDYMISMLLVFPLVMAHVAQPLLIRQLILYIKGRIACPVYVAYLLAFALFISTIVQAIVSQQIFFQNNRVGMRIRNTMSSTIYRHLLTINTSALYQTTAAQLVNLVANDVGKFEELSTFIHGTLLVPLEALITFALLWWYIGLPTLFGYAVLLLMIPAQLIFSRQFSRYRKTTMSCTDRRVQTINELINGCQIIKMYNWEKVMEQRVRETRRHELSGIYKASCLRALNTALAFTTLPLISLATFGGSWLMGRTLLSEDIFTALAFFVLVRAPVTITMPSLIEKFSEARVSARRIDQFMQLNVLIPKREKAENEEHVIIMEDASFSWKDAPSLFSLNMQIKNGNLVGVKGMTGSGKSTLFSAILGEINLISGKLRLHVNSISYAPQIPWIFADTIRANILLGKTMDEQRYKSIINACCLDVDLENFGEVGDLLIIGDKGVSISGGQRARISLARALYADADLYLLDDPLAAVDPKVAKNIFDQCIGPRGLLRGKSRILVTHQTQFLVEVDQMMVMTNGHMEEVQIEQQSTIQSSDEKEHVDWKLNTTVTDKNSIIKNEALADGGIKWSIWLKLFTSPPLHWFGLFLMIFLMVANGALYDFTNVWLAIWSSKDDKEQRSSFYAYVYLAAICSTLFVAIVRASYIFYVMLCGSTYLHNRMLKGILYTSLRFFESNPSGRILNRASKDQQVLDQSLPLVLIQTMQYLLMTLGSIVVIGKTNPWVLFILLPLVPIVLWLRRFYMHASRQLKRLESVTRSPIYALFSSSLDGLTSIRAFNIQDDFLNMFIERLDANARPSFLLSATARWFGLRLDLSAALLTLVTSLLAVALRHQIDPSSAALSITYCITLTGLFQWAIRQSTEAENFMTSAERVHEYGELIPESQQDSNEKNTFAQLENNWPSRGIIEFKDYSFRYRPELDPILKSLNLRIESEEKIGIIGRTGAGKSSLLQALFRLVDHSSTNGTILIDNIDIRHLSLDRLRSHLSVIPQVPILFSGTLRYNIDPFEQYSDEECLAALEAVLLGQLVRNHPDGLHLFIAESGTNLSAGERQLICVARAILKKSKILLIDEATANVDHATDRMIQQVIAEKFRDRTILTIAHRLNTVAKSDRILVLEQGEIIYFDVPDDRFQLCHFQ</sequence>
<feature type="transmembrane region" description="Helical" evidence="10">
    <location>
        <begin position="1206"/>
        <end position="1225"/>
    </location>
</feature>
<protein>
    <submittedName>
        <fullName evidence="13">Uncharacterized protein</fullName>
    </submittedName>
</protein>
<dbReference type="InterPro" id="IPR032675">
    <property type="entry name" value="LRR_dom_sf"/>
</dbReference>